<evidence type="ECO:0000313" key="9">
    <source>
        <dbReference type="EMBL" id="KJF16364.1"/>
    </source>
</evidence>
<dbReference type="Proteomes" id="UP000032360">
    <property type="component" value="Unassembled WGS sequence"/>
</dbReference>
<dbReference type="STRING" id="1280514.AXFE_28090"/>
<keyword evidence="4" id="KW-0677">Repeat</keyword>
<keyword evidence="5" id="KW-0249">Electron transport</keyword>
<protein>
    <submittedName>
        <fullName evidence="9">Lactate utilization protein B</fullName>
    </submittedName>
</protein>
<dbReference type="InterPro" id="IPR017900">
    <property type="entry name" value="4Fe4S_Fe_S_CS"/>
</dbReference>
<dbReference type="InterPro" id="IPR004452">
    <property type="entry name" value="LutB/LldF"/>
</dbReference>
<dbReference type="Pfam" id="PF02589">
    <property type="entry name" value="LUD_dom"/>
    <property type="match status" value="1"/>
</dbReference>
<organism evidence="9 10">
    <name type="scientific">Acidithrix ferrooxidans</name>
    <dbReference type="NCBI Taxonomy" id="1280514"/>
    <lineage>
        <taxon>Bacteria</taxon>
        <taxon>Bacillati</taxon>
        <taxon>Actinomycetota</taxon>
        <taxon>Acidimicrobiia</taxon>
        <taxon>Acidimicrobiales</taxon>
        <taxon>Acidimicrobiaceae</taxon>
        <taxon>Acidithrix</taxon>
    </lineage>
</organism>
<keyword evidence="3" id="KW-0479">Metal-binding</keyword>
<dbReference type="EMBL" id="JXYS01000087">
    <property type="protein sequence ID" value="KJF16364.1"/>
    <property type="molecule type" value="Genomic_DNA"/>
</dbReference>
<dbReference type="PROSITE" id="PS51379">
    <property type="entry name" value="4FE4S_FER_2"/>
    <property type="match status" value="1"/>
</dbReference>
<evidence type="ECO:0000256" key="3">
    <source>
        <dbReference type="ARBA" id="ARBA00022723"/>
    </source>
</evidence>
<gene>
    <name evidence="9" type="primary">lutB</name>
    <name evidence="9" type="ORF">AXFE_28090</name>
</gene>
<accession>A0A0D8HES6</accession>
<evidence type="ECO:0000256" key="6">
    <source>
        <dbReference type="ARBA" id="ARBA00023004"/>
    </source>
</evidence>
<evidence type="ECO:0000259" key="8">
    <source>
        <dbReference type="PROSITE" id="PS51379"/>
    </source>
</evidence>
<evidence type="ECO:0000256" key="2">
    <source>
        <dbReference type="ARBA" id="ARBA00022485"/>
    </source>
</evidence>
<comment type="caution">
    <text evidence="9">The sequence shown here is derived from an EMBL/GenBank/DDBJ whole genome shotgun (WGS) entry which is preliminary data.</text>
</comment>
<evidence type="ECO:0000256" key="5">
    <source>
        <dbReference type="ARBA" id="ARBA00022982"/>
    </source>
</evidence>
<dbReference type="PANTHER" id="PTHR47153">
    <property type="entry name" value="LACTATE UTILIZATION PROTEIN B"/>
    <property type="match status" value="1"/>
</dbReference>
<keyword evidence="1" id="KW-0813">Transport</keyword>
<dbReference type="PANTHER" id="PTHR47153:SF2">
    <property type="entry name" value="LACTATE UTILIZATION PROTEIN B"/>
    <property type="match status" value="1"/>
</dbReference>
<dbReference type="OrthoDB" id="9782337at2"/>
<feature type="domain" description="4Fe-4S ferredoxin-type" evidence="8">
    <location>
        <begin position="310"/>
        <end position="341"/>
    </location>
</feature>
<evidence type="ECO:0000256" key="4">
    <source>
        <dbReference type="ARBA" id="ARBA00022737"/>
    </source>
</evidence>
<proteinExistence type="predicted"/>
<dbReference type="InterPro" id="IPR024185">
    <property type="entry name" value="FTHF_cligase-like_sf"/>
</dbReference>
<dbReference type="Gene3D" id="3.40.50.10420">
    <property type="entry name" value="NagB/RpiA/CoA transferase-like"/>
    <property type="match status" value="1"/>
</dbReference>
<dbReference type="PATRIC" id="fig|1280514.3.peg.3692"/>
<evidence type="ECO:0000256" key="1">
    <source>
        <dbReference type="ARBA" id="ARBA00022448"/>
    </source>
</evidence>
<keyword evidence="7" id="KW-0411">Iron-sulfur</keyword>
<dbReference type="GO" id="GO:0006089">
    <property type="term" value="P:lactate metabolic process"/>
    <property type="evidence" value="ECO:0007669"/>
    <property type="project" value="InterPro"/>
</dbReference>
<dbReference type="InterPro" id="IPR003741">
    <property type="entry name" value="LUD_dom"/>
</dbReference>
<sequence length="473" mass="51232">MSQYPIKAALGQSGEIKFSKLAHEFTKIPALRANLTNATGTIRNKRASVVSEVSNWQTMRTRAAMIKDDSLANLDDLIKTLIQSVQERGGQVHFAHDARSANEIIVGIAKSHNFTEAIKVKSITTDEIGVNDALAKAGIKAQETDLAELIVQLAGEMPSHILVPAIHKNRDEIAELFSSTISKTKLENSPAILAEAARVYLREKFLSVPFGISGANFAVADSGSIAIVESEGNGRMCLTLPDVLVTVMGIEKVIKSFQDVPLFMELLARSSTGERMNPYTTIFHGVTPGDGPQEFHLVLLDNNRSSILSDPVSFETLRCIRCSACLNVCPVYERASGFSYGSVYQGPIGAILVPQLLGPEQAGSLAFASTLCGACYEVCPVKINIPRILTYLRSRANEANTSKSQRRAFAVASVVMSNPKLLRTAYAGVGFGNDLAAKIPKKLIDAIPLMNKWTKSRGIPSSRRINKISGKEK</sequence>
<dbReference type="Pfam" id="PF13183">
    <property type="entry name" value="Fer4_8"/>
    <property type="match status" value="1"/>
</dbReference>
<dbReference type="PROSITE" id="PS00198">
    <property type="entry name" value="4FE4S_FER_1"/>
    <property type="match status" value="1"/>
</dbReference>
<evidence type="ECO:0000313" key="10">
    <source>
        <dbReference type="Proteomes" id="UP000032360"/>
    </source>
</evidence>
<dbReference type="RefSeq" id="WP_052606492.1">
    <property type="nucleotide sequence ID" value="NZ_JXYS01000087.1"/>
</dbReference>
<dbReference type="InterPro" id="IPR017896">
    <property type="entry name" value="4Fe4S_Fe-S-bd"/>
</dbReference>
<reference evidence="9 10" key="1">
    <citation type="submission" date="2015-01" db="EMBL/GenBank/DDBJ databases">
        <title>Draft genome of the acidophilic iron oxidizer Acidithrix ferrooxidans strain Py-F3.</title>
        <authorList>
            <person name="Poehlein A."/>
            <person name="Eisen S."/>
            <person name="Schloemann M."/>
            <person name="Johnson B.D."/>
            <person name="Daniel R."/>
            <person name="Muehling M."/>
        </authorList>
    </citation>
    <scope>NUCLEOTIDE SEQUENCE [LARGE SCALE GENOMIC DNA]</scope>
    <source>
        <strain evidence="9 10">Py-F3</strain>
    </source>
</reference>
<dbReference type="SUPFAM" id="SSF46548">
    <property type="entry name" value="alpha-helical ferredoxin"/>
    <property type="match status" value="1"/>
</dbReference>
<dbReference type="InterPro" id="IPR037171">
    <property type="entry name" value="NagB/RpiA_transferase-like"/>
</dbReference>
<dbReference type="SUPFAM" id="SSF100950">
    <property type="entry name" value="NagB/RpiA/CoA transferase-like"/>
    <property type="match status" value="1"/>
</dbReference>
<name>A0A0D8HES6_9ACTN</name>
<keyword evidence="10" id="KW-1185">Reference proteome</keyword>
<dbReference type="Gene3D" id="1.10.1060.10">
    <property type="entry name" value="Alpha-helical ferredoxin"/>
    <property type="match status" value="1"/>
</dbReference>
<dbReference type="AlphaFoldDB" id="A0A0D8HES6"/>
<dbReference type="GO" id="GO:0046872">
    <property type="term" value="F:metal ion binding"/>
    <property type="evidence" value="ECO:0007669"/>
    <property type="project" value="UniProtKB-KW"/>
</dbReference>
<dbReference type="InterPro" id="IPR009051">
    <property type="entry name" value="Helical_ferredxn"/>
</dbReference>
<keyword evidence="6" id="KW-0408">Iron</keyword>
<dbReference type="GO" id="GO:0051539">
    <property type="term" value="F:4 iron, 4 sulfur cluster binding"/>
    <property type="evidence" value="ECO:0007669"/>
    <property type="project" value="UniProtKB-KW"/>
</dbReference>
<evidence type="ECO:0000256" key="7">
    <source>
        <dbReference type="ARBA" id="ARBA00023014"/>
    </source>
</evidence>
<keyword evidence="2" id="KW-0004">4Fe-4S</keyword>